<dbReference type="SMART" id="SM00849">
    <property type="entry name" value="Lactamase_B"/>
    <property type="match status" value="1"/>
</dbReference>
<gene>
    <name evidence="2" type="ORF">DB31_5531</name>
</gene>
<keyword evidence="2" id="KW-0378">Hydrolase</keyword>
<evidence type="ECO:0000313" key="2">
    <source>
        <dbReference type="EMBL" id="KFE70489.1"/>
    </source>
</evidence>
<protein>
    <submittedName>
        <fullName evidence="2">Metal-dependent hydrolase of the beta-lactamase superfamily I</fullName>
    </submittedName>
</protein>
<dbReference type="STRING" id="394096.DB31_5531"/>
<proteinExistence type="predicted"/>
<dbReference type="PATRIC" id="fig|394096.3.peg.2011"/>
<dbReference type="OrthoDB" id="9803916at2"/>
<dbReference type="RefSeq" id="WP_044185634.1">
    <property type="nucleotide sequence ID" value="NZ_JMCB01000003.1"/>
</dbReference>
<dbReference type="SUPFAM" id="SSF56281">
    <property type="entry name" value="Metallo-hydrolase/oxidoreductase"/>
    <property type="match status" value="1"/>
</dbReference>
<accession>A0A085WS26</accession>
<evidence type="ECO:0000313" key="3">
    <source>
        <dbReference type="Proteomes" id="UP000028725"/>
    </source>
</evidence>
<sequence length="279" mass="30261">MEVRFFGVRGSIAVSGSRIGGNTACVEVTSQGHRLILDAGTGIRALGEHMMKEGPPQKATMFFSHLHWDHVQGFPFFTPAYLASTELTMYGPGANGGQALESVLSKQMEPPHFPVPLSILRSKMTFGSALHGKTIETGPFRVTPIDVPHPQGCLAYRIEADGHSFVYATDVELARDQLTPDVGRLLEGADALCLDAQYTPDEYSGKIGIPKKGWGHSTMVDAAQVAKAVDAKRLLLFHHDPAHNDDLVENMAEEARNHFFATEPAREGKRILFGAAANA</sequence>
<organism evidence="2 3">
    <name type="scientific">Hyalangium minutum</name>
    <dbReference type="NCBI Taxonomy" id="394096"/>
    <lineage>
        <taxon>Bacteria</taxon>
        <taxon>Pseudomonadati</taxon>
        <taxon>Myxococcota</taxon>
        <taxon>Myxococcia</taxon>
        <taxon>Myxococcales</taxon>
        <taxon>Cystobacterineae</taxon>
        <taxon>Archangiaceae</taxon>
        <taxon>Hyalangium</taxon>
    </lineage>
</organism>
<dbReference type="Proteomes" id="UP000028725">
    <property type="component" value="Unassembled WGS sequence"/>
</dbReference>
<dbReference type="InterPro" id="IPR001279">
    <property type="entry name" value="Metallo-B-lactamas"/>
</dbReference>
<dbReference type="EMBL" id="JMCB01000003">
    <property type="protein sequence ID" value="KFE70489.1"/>
    <property type="molecule type" value="Genomic_DNA"/>
</dbReference>
<keyword evidence="3" id="KW-1185">Reference proteome</keyword>
<dbReference type="PANTHER" id="PTHR42663:SF4">
    <property type="entry name" value="SLL1036 PROTEIN"/>
    <property type="match status" value="1"/>
</dbReference>
<dbReference type="CDD" id="cd07715">
    <property type="entry name" value="TaR3-like_MBL-fold"/>
    <property type="match status" value="1"/>
</dbReference>
<dbReference type="AlphaFoldDB" id="A0A085WS26"/>
<reference evidence="2 3" key="1">
    <citation type="submission" date="2014-04" db="EMBL/GenBank/DDBJ databases">
        <title>Genome assembly of Hyalangium minutum DSM 14724.</title>
        <authorList>
            <person name="Sharma G."/>
            <person name="Subramanian S."/>
        </authorList>
    </citation>
    <scope>NUCLEOTIDE SEQUENCE [LARGE SCALE GENOMIC DNA]</scope>
    <source>
        <strain evidence="2 3">DSM 14724</strain>
    </source>
</reference>
<name>A0A085WS26_9BACT</name>
<dbReference type="PANTHER" id="PTHR42663">
    <property type="entry name" value="HYDROLASE C777.06C-RELATED-RELATED"/>
    <property type="match status" value="1"/>
</dbReference>
<comment type="caution">
    <text evidence="2">The sequence shown here is derived from an EMBL/GenBank/DDBJ whole genome shotgun (WGS) entry which is preliminary data.</text>
</comment>
<dbReference type="Gene3D" id="3.60.15.10">
    <property type="entry name" value="Ribonuclease Z/Hydroxyacylglutathione hydrolase-like"/>
    <property type="match status" value="1"/>
</dbReference>
<feature type="domain" description="Metallo-beta-lactamase" evidence="1">
    <location>
        <begin position="22"/>
        <end position="207"/>
    </location>
</feature>
<dbReference type="InterPro" id="IPR036866">
    <property type="entry name" value="RibonucZ/Hydroxyglut_hydro"/>
</dbReference>
<dbReference type="Pfam" id="PF12706">
    <property type="entry name" value="Lactamase_B_2"/>
    <property type="match status" value="1"/>
</dbReference>
<dbReference type="GO" id="GO:0016787">
    <property type="term" value="F:hydrolase activity"/>
    <property type="evidence" value="ECO:0007669"/>
    <property type="project" value="UniProtKB-KW"/>
</dbReference>
<evidence type="ECO:0000259" key="1">
    <source>
        <dbReference type="SMART" id="SM00849"/>
    </source>
</evidence>